<dbReference type="InterPro" id="IPR036457">
    <property type="entry name" value="PPM-type-like_dom_sf"/>
</dbReference>
<dbReference type="PATRIC" id="fig|189381.12.peg.2853"/>
<name>A0A0M0G6C5_9BACI</name>
<dbReference type="OrthoDB" id="7944398at2"/>
<sequence>MREWSWVGSDDTKVDEKDVLTFPNGIVVGRFGGNSGSGANKNEDAALLWVEEGEWEFAAVLDAHQTAESASLVIETLEGEKERIQSILKRPIGKVFNPLQACILDIFREPGFLARFQEVQGETAILLVCRKENYLWWFSIGDCVAMLHHPELAAHGQYNLNQRHFYEWIGKASSFHGEIPCYGTGVRELREGTNTIFMTTDGLLECPGDPYPGGKEIFAAFKEKSVEEGVADLLHTIEGNGVRDSTTIVAWKIDNRCEATWPGNLRKP</sequence>
<dbReference type="AlphaFoldDB" id="A0A0M0G6C5"/>
<evidence type="ECO:0000313" key="2">
    <source>
        <dbReference type="Proteomes" id="UP000037405"/>
    </source>
</evidence>
<reference evidence="2" key="1">
    <citation type="submission" date="2015-07" db="EMBL/GenBank/DDBJ databases">
        <title>Fjat-14235 jcm11544.</title>
        <authorList>
            <person name="Liu B."/>
            <person name="Wang J."/>
            <person name="Zhu Y."/>
            <person name="Liu G."/>
            <person name="Chen Q."/>
            <person name="Chen Z."/>
            <person name="Lan J."/>
            <person name="Che J."/>
            <person name="Ge C."/>
            <person name="Shi H."/>
            <person name="Pan Z."/>
            <person name="Liu X."/>
        </authorList>
    </citation>
    <scope>NUCLEOTIDE SEQUENCE [LARGE SCALE GENOMIC DNA]</scope>
    <source>
        <strain evidence="2">JCM 11544</strain>
    </source>
</reference>
<comment type="caution">
    <text evidence="1">The sequence shown here is derived from an EMBL/GenBank/DDBJ whole genome shotgun (WGS) entry which is preliminary data.</text>
</comment>
<dbReference type="STRING" id="189381.GCA_900166615_01138"/>
<protein>
    <recommendedName>
        <fullName evidence="3">Protein phosphatase 2C domain-containing protein</fullName>
    </recommendedName>
</protein>
<evidence type="ECO:0000313" key="1">
    <source>
        <dbReference type="EMBL" id="KON85077.1"/>
    </source>
</evidence>
<dbReference type="SUPFAM" id="SSF81606">
    <property type="entry name" value="PP2C-like"/>
    <property type="match status" value="1"/>
</dbReference>
<dbReference type="RefSeq" id="WP_053428680.1">
    <property type="nucleotide sequence ID" value="NZ_LGUE01000004.1"/>
</dbReference>
<gene>
    <name evidence="1" type="ORF">AF331_13935</name>
</gene>
<dbReference type="Proteomes" id="UP000037405">
    <property type="component" value="Unassembled WGS sequence"/>
</dbReference>
<dbReference type="Gene3D" id="3.60.40.10">
    <property type="entry name" value="PPM-type phosphatase domain"/>
    <property type="match status" value="1"/>
</dbReference>
<organism evidence="1 2">
    <name type="scientific">Rossellomorea marisflavi</name>
    <dbReference type="NCBI Taxonomy" id="189381"/>
    <lineage>
        <taxon>Bacteria</taxon>
        <taxon>Bacillati</taxon>
        <taxon>Bacillota</taxon>
        <taxon>Bacilli</taxon>
        <taxon>Bacillales</taxon>
        <taxon>Bacillaceae</taxon>
        <taxon>Rossellomorea</taxon>
    </lineage>
</organism>
<dbReference type="EMBL" id="LGUE01000004">
    <property type="protein sequence ID" value="KON85077.1"/>
    <property type="molecule type" value="Genomic_DNA"/>
</dbReference>
<proteinExistence type="predicted"/>
<accession>A0A0M0G6C5</accession>
<evidence type="ECO:0008006" key="3">
    <source>
        <dbReference type="Google" id="ProtNLM"/>
    </source>
</evidence>
<keyword evidence="2" id="KW-1185">Reference proteome</keyword>